<sequence length="394" mass="42196">MARSRRGRWARWGLGAIAASAAGGLLLASGIGRWGAASVAALVLLGAAVLWVRIGAARPPVEEDRADEAPDRTPPARPRDDRPADGEVGVVAINGVVAESGGAGPEFRRFLALEPGPGEVPFRSFRIWGRRFPPLLGKVALVSVFLGRDGTPWSDDEILKAHRALRRAGAWIEREAIRWQVPVNVDLADTYFSGVEPDADREVAIFRPDEWGGVGLPDPDAEARILGILGRTAGALGFADPVDLLGRIGRRIEADQVVWLLHVRRAGKSIALPSDATGIPGVAVAACYAREEDFEAPLAVPPFADPITFVHELMHLFGAEDKYGVSLSTFPRGTVSERDVMVLGLESLSRLHVEPMTAVEIGWAVSPSDRPRGPSIPLRGAAGPGNGKRPRRPR</sequence>
<evidence type="ECO:0000313" key="3">
    <source>
        <dbReference type="EMBL" id="QDV36726.1"/>
    </source>
</evidence>
<keyword evidence="2" id="KW-1133">Transmembrane helix</keyword>
<feature type="region of interest" description="Disordered" evidence="1">
    <location>
        <begin position="365"/>
        <end position="394"/>
    </location>
</feature>
<proteinExistence type="predicted"/>
<feature type="transmembrane region" description="Helical" evidence="2">
    <location>
        <begin position="12"/>
        <end position="31"/>
    </location>
</feature>
<evidence type="ECO:0000256" key="2">
    <source>
        <dbReference type="SAM" id="Phobius"/>
    </source>
</evidence>
<accession>A0A518H7I0</accession>
<dbReference type="EMBL" id="CP036426">
    <property type="protein sequence ID" value="QDV36726.1"/>
    <property type="molecule type" value="Genomic_DNA"/>
</dbReference>
<keyword evidence="2" id="KW-0812">Transmembrane</keyword>
<feature type="compositionally biased region" description="Basic and acidic residues" evidence="1">
    <location>
        <begin position="61"/>
        <end position="71"/>
    </location>
</feature>
<protein>
    <submittedName>
        <fullName evidence="3">Uncharacterized protein</fullName>
    </submittedName>
</protein>
<evidence type="ECO:0000313" key="4">
    <source>
        <dbReference type="Proteomes" id="UP000317835"/>
    </source>
</evidence>
<dbReference type="AlphaFoldDB" id="A0A518H7I0"/>
<keyword evidence="2" id="KW-0472">Membrane</keyword>
<dbReference type="KEGG" id="tpla:ElP_46550"/>
<dbReference type="Proteomes" id="UP000317835">
    <property type="component" value="Chromosome"/>
</dbReference>
<name>A0A518H7I0_9BACT</name>
<keyword evidence="4" id="KW-1185">Reference proteome</keyword>
<evidence type="ECO:0000256" key="1">
    <source>
        <dbReference type="SAM" id="MobiDB-lite"/>
    </source>
</evidence>
<organism evidence="3 4">
    <name type="scientific">Tautonia plasticadhaerens</name>
    <dbReference type="NCBI Taxonomy" id="2527974"/>
    <lineage>
        <taxon>Bacteria</taxon>
        <taxon>Pseudomonadati</taxon>
        <taxon>Planctomycetota</taxon>
        <taxon>Planctomycetia</taxon>
        <taxon>Isosphaerales</taxon>
        <taxon>Isosphaeraceae</taxon>
        <taxon>Tautonia</taxon>
    </lineage>
</organism>
<gene>
    <name evidence="3" type="ORF">ElP_46550</name>
</gene>
<reference evidence="3 4" key="1">
    <citation type="submission" date="2019-02" db="EMBL/GenBank/DDBJ databases">
        <title>Deep-cultivation of Planctomycetes and their phenomic and genomic characterization uncovers novel biology.</title>
        <authorList>
            <person name="Wiegand S."/>
            <person name="Jogler M."/>
            <person name="Boedeker C."/>
            <person name="Pinto D."/>
            <person name="Vollmers J."/>
            <person name="Rivas-Marin E."/>
            <person name="Kohn T."/>
            <person name="Peeters S.H."/>
            <person name="Heuer A."/>
            <person name="Rast P."/>
            <person name="Oberbeckmann S."/>
            <person name="Bunk B."/>
            <person name="Jeske O."/>
            <person name="Meyerdierks A."/>
            <person name="Storesund J.E."/>
            <person name="Kallscheuer N."/>
            <person name="Luecker S."/>
            <person name="Lage O.M."/>
            <person name="Pohl T."/>
            <person name="Merkel B.J."/>
            <person name="Hornburger P."/>
            <person name="Mueller R.-W."/>
            <person name="Bruemmer F."/>
            <person name="Labrenz M."/>
            <person name="Spormann A.M."/>
            <person name="Op den Camp H."/>
            <person name="Overmann J."/>
            <person name="Amann R."/>
            <person name="Jetten M.S.M."/>
            <person name="Mascher T."/>
            <person name="Medema M.H."/>
            <person name="Devos D.P."/>
            <person name="Kaster A.-K."/>
            <person name="Ovreas L."/>
            <person name="Rohde M."/>
            <person name="Galperin M.Y."/>
            <person name="Jogler C."/>
        </authorList>
    </citation>
    <scope>NUCLEOTIDE SEQUENCE [LARGE SCALE GENOMIC DNA]</scope>
    <source>
        <strain evidence="3 4">ElP</strain>
    </source>
</reference>
<feature type="region of interest" description="Disordered" evidence="1">
    <location>
        <begin position="61"/>
        <end position="86"/>
    </location>
</feature>
<feature type="transmembrane region" description="Helical" evidence="2">
    <location>
        <begin position="37"/>
        <end position="56"/>
    </location>
</feature>